<dbReference type="Pfam" id="PF22938">
    <property type="entry name" value="Integrase_p58_C"/>
    <property type="match status" value="1"/>
</dbReference>
<accession>A0A0V1AVA5</accession>
<feature type="region of interest" description="Disordered" evidence="3">
    <location>
        <begin position="120"/>
        <end position="141"/>
    </location>
</feature>
<feature type="domain" description="Integrase p58-like C-terminal" evidence="5">
    <location>
        <begin position="511"/>
        <end position="545"/>
    </location>
</feature>
<gene>
    <name evidence="6" type="primary">pol</name>
    <name evidence="6" type="ORF">T01_12594</name>
</gene>
<evidence type="ECO:0000256" key="2">
    <source>
        <dbReference type="ARBA" id="ARBA00023268"/>
    </source>
</evidence>
<evidence type="ECO:0000313" key="6">
    <source>
        <dbReference type="EMBL" id="KRY28756.1"/>
    </source>
</evidence>
<feature type="compositionally biased region" description="Basic and acidic residues" evidence="3">
    <location>
        <begin position="463"/>
        <end position="481"/>
    </location>
</feature>
<dbReference type="InterPro" id="IPR012337">
    <property type="entry name" value="RNaseH-like_sf"/>
</dbReference>
<dbReference type="Proteomes" id="UP000054776">
    <property type="component" value="Unassembled WGS sequence"/>
</dbReference>
<dbReference type="AlphaFoldDB" id="A0A0V1AVA5"/>
<dbReference type="PANTHER" id="PTHR37984">
    <property type="entry name" value="PROTEIN CBG26694"/>
    <property type="match status" value="1"/>
</dbReference>
<evidence type="ECO:0000256" key="3">
    <source>
        <dbReference type="SAM" id="MobiDB-lite"/>
    </source>
</evidence>
<evidence type="ECO:0000259" key="4">
    <source>
        <dbReference type="Pfam" id="PF17919"/>
    </source>
</evidence>
<reference evidence="6 7" key="1">
    <citation type="submission" date="2015-01" db="EMBL/GenBank/DDBJ databases">
        <title>Evolution of Trichinella species and genotypes.</title>
        <authorList>
            <person name="Korhonen P.K."/>
            <person name="Edoardo P."/>
            <person name="Giuseppe L.R."/>
            <person name="Gasser R.B."/>
        </authorList>
    </citation>
    <scope>NUCLEOTIDE SEQUENCE [LARGE SCALE GENOMIC DNA]</scope>
    <source>
        <strain evidence="6">ISS3</strain>
    </source>
</reference>
<keyword evidence="7" id="KW-1185">Reference proteome</keyword>
<keyword evidence="2" id="KW-0511">Multifunctional enzyme</keyword>
<proteinExistence type="predicted"/>
<dbReference type="InterPro" id="IPR036397">
    <property type="entry name" value="RNaseH_sf"/>
</dbReference>
<dbReference type="FunFam" id="3.30.70.270:FF:000020">
    <property type="entry name" value="Transposon Tf2-6 polyprotein-like Protein"/>
    <property type="match status" value="1"/>
</dbReference>
<dbReference type="GO" id="GO:0003964">
    <property type="term" value="F:RNA-directed DNA polymerase activity"/>
    <property type="evidence" value="ECO:0007669"/>
    <property type="project" value="UniProtKB-EC"/>
</dbReference>
<evidence type="ECO:0000313" key="7">
    <source>
        <dbReference type="Proteomes" id="UP000054776"/>
    </source>
</evidence>
<dbReference type="InterPro" id="IPR043128">
    <property type="entry name" value="Rev_trsase/Diguanyl_cyclase"/>
</dbReference>
<protein>
    <recommendedName>
        <fullName evidence="1">RNA-directed DNA polymerase</fullName>
        <ecNumber evidence="1">2.7.7.49</ecNumber>
    </recommendedName>
</protein>
<dbReference type="Pfam" id="PF17919">
    <property type="entry name" value="RT_RNaseH_2"/>
    <property type="match status" value="1"/>
</dbReference>
<dbReference type="GO" id="GO:0042575">
    <property type="term" value="C:DNA polymerase complex"/>
    <property type="evidence" value="ECO:0007669"/>
    <property type="project" value="UniProtKB-ARBA"/>
</dbReference>
<evidence type="ECO:0000259" key="5">
    <source>
        <dbReference type="Pfam" id="PF22938"/>
    </source>
</evidence>
<feature type="region of interest" description="Disordered" evidence="3">
    <location>
        <begin position="448"/>
        <end position="481"/>
    </location>
</feature>
<evidence type="ECO:0000256" key="1">
    <source>
        <dbReference type="ARBA" id="ARBA00012493"/>
    </source>
</evidence>
<dbReference type="InterPro" id="IPR041577">
    <property type="entry name" value="RT_RNaseH_2"/>
</dbReference>
<dbReference type="SUPFAM" id="SSF56672">
    <property type="entry name" value="DNA/RNA polymerases"/>
    <property type="match status" value="1"/>
</dbReference>
<sequence length="587" mass="65800">MYLGHVVTQHGVGTDPEKTAAVQEWPTPQCVREVRRFLGLASYYRRFVRNFTGVANPLHTLIKKGEKWRWCPKEKEALARLKHALVNPPILCHPHFDRTFLVDVDASKDAIGAVLFQQGEQGPPGWSRTPAARSHGRSGVTARRGGSCWPYLRDRLPAGWKNWPSSTLRWSIVPGRGTRTQMRCPVALADSAGPVMTNRMFTWQLWRYSQPVPLGGGRRKTRSSCRSGSESRRRNGHHWLQMGLWMKSLWSQRGRIVLQEGTVVAGHPEAEHPGNPYGHPQPTDRGLFRRSRNPGESAPALLMPPAAGRRGRLVLSVSDVRRSRDPNKKIASPHAAAAVAGSVLLPNAEARTVATALVNGVFCRYGAPETLHSDHSRNFESELVKEVCQLFGVTKTQATAYHPHEGVHRPSGRLGCPPRSSTAGLLGQCSLHNRSHSQSRCVQQRALAASGPDVRNAEGGTSENRRGKAGREQRRQKAWKDRKAYGPVYKPGDQVWMQLLTKTKLGAYWDGPYQVQRKLDWNTYRVEKMGGGREQMVKHFHRLKPYHGTHQGEGTQGRQREKKETRRPAWLQDFIQDAESEHGTCSS</sequence>
<dbReference type="InParanoid" id="A0A0V1AVA5"/>
<dbReference type="InterPro" id="IPR054465">
    <property type="entry name" value="Integrase_p58-like_C"/>
</dbReference>
<dbReference type="OrthoDB" id="5832112at2759"/>
<dbReference type="EC" id="2.7.7.49" evidence="1"/>
<dbReference type="EMBL" id="JYDH01000192">
    <property type="protein sequence ID" value="KRY28756.1"/>
    <property type="molecule type" value="Genomic_DNA"/>
</dbReference>
<feature type="domain" description="Reverse transcriptase/retrotransposon-derived protein RNase H-like" evidence="4">
    <location>
        <begin position="70"/>
        <end position="122"/>
    </location>
</feature>
<dbReference type="STRING" id="6334.A0A0V1AVA5"/>
<dbReference type="GO" id="GO:0003676">
    <property type="term" value="F:nucleic acid binding"/>
    <property type="evidence" value="ECO:0007669"/>
    <property type="project" value="InterPro"/>
</dbReference>
<name>A0A0V1AVA5_TRISP</name>
<feature type="region of interest" description="Disordered" evidence="3">
    <location>
        <begin position="266"/>
        <end position="303"/>
    </location>
</feature>
<organism evidence="6 7">
    <name type="scientific">Trichinella spiralis</name>
    <name type="common">Trichina worm</name>
    <dbReference type="NCBI Taxonomy" id="6334"/>
    <lineage>
        <taxon>Eukaryota</taxon>
        <taxon>Metazoa</taxon>
        <taxon>Ecdysozoa</taxon>
        <taxon>Nematoda</taxon>
        <taxon>Enoplea</taxon>
        <taxon>Dorylaimia</taxon>
        <taxon>Trichinellida</taxon>
        <taxon>Trichinellidae</taxon>
        <taxon>Trichinella</taxon>
    </lineage>
</organism>
<dbReference type="Gene3D" id="3.30.70.270">
    <property type="match status" value="1"/>
</dbReference>
<dbReference type="InterPro" id="IPR043502">
    <property type="entry name" value="DNA/RNA_pol_sf"/>
</dbReference>
<comment type="caution">
    <text evidence="6">The sequence shown here is derived from an EMBL/GenBank/DDBJ whole genome shotgun (WGS) entry which is preliminary data.</text>
</comment>
<feature type="compositionally biased region" description="Basic and acidic residues" evidence="3">
    <location>
        <begin position="558"/>
        <end position="567"/>
    </location>
</feature>
<feature type="region of interest" description="Disordered" evidence="3">
    <location>
        <begin position="214"/>
        <end position="234"/>
    </location>
</feature>
<dbReference type="PANTHER" id="PTHR37984:SF5">
    <property type="entry name" value="PROTEIN NYNRIN-LIKE"/>
    <property type="match status" value="1"/>
</dbReference>
<feature type="region of interest" description="Disordered" evidence="3">
    <location>
        <begin position="545"/>
        <end position="568"/>
    </location>
</feature>
<dbReference type="InterPro" id="IPR050951">
    <property type="entry name" value="Retrovirus_Pol_polyprotein"/>
</dbReference>
<dbReference type="SUPFAM" id="SSF53098">
    <property type="entry name" value="Ribonuclease H-like"/>
    <property type="match status" value="1"/>
</dbReference>
<dbReference type="Gene3D" id="3.30.420.10">
    <property type="entry name" value="Ribonuclease H-like superfamily/Ribonuclease H"/>
    <property type="match status" value="1"/>
</dbReference>